<keyword evidence="3 6" id="KW-0812">Transmembrane</keyword>
<evidence type="ECO:0000313" key="9">
    <source>
        <dbReference type="Proteomes" id="UP001560685"/>
    </source>
</evidence>
<keyword evidence="5 6" id="KW-0472">Membrane</keyword>
<sequence length="128" mass="14264">MKLDSFISEIFRIGRFSIVGALATMIHLITSISSASFFLFSIQVANLLAFSVALGFSFLGHYYFTFQSNKVMREVIPRFLITAMSGYAASAGLLFLLDGAELAPQIKLVLAAMMVPIMSYIINRFWVF</sequence>
<dbReference type="InterPro" id="IPR007267">
    <property type="entry name" value="GtrA_DPMS_TM"/>
</dbReference>
<feature type="domain" description="GtrA/DPMS transmembrane" evidence="7">
    <location>
        <begin position="15"/>
        <end position="128"/>
    </location>
</feature>
<evidence type="ECO:0000313" key="8">
    <source>
        <dbReference type="EMBL" id="MEX6632485.1"/>
    </source>
</evidence>
<proteinExistence type="inferred from homology"/>
<comment type="similarity">
    <text evidence="2">Belongs to the GtrA family.</text>
</comment>
<keyword evidence="9" id="KW-1185">Reference proteome</keyword>
<dbReference type="EMBL" id="JBEHZE010000001">
    <property type="protein sequence ID" value="MEX6632485.1"/>
    <property type="molecule type" value="Genomic_DNA"/>
</dbReference>
<feature type="transmembrane region" description="Helical" evidence="6">
    <location>
        <begin position="76"/>
        <end position="96"/>
    </location>
</feature>
<organism evidence="8 9">
    <name type="scientific">Hyphococcus lacteus</name>
    <dbReference type="NCBI Taxonomy" id="3143536"/>
    <lineage>
        <taxon>Bacteria</taxon>
        <taxon>Pseudomonadati</taxon>
        <taxon>Pseudomonadota</taxon>
        <taxon>Alphaproteobacteria</taxon>
        <taxon>Parvularculales</taxon>
        <taxon>Parvularculaceae</taxon>
        <taxon>Hyphococcus</taxon>
    </lineage>
</organism>
<feature type="transmembrane region" description="Helical" evidence="6">
    <location>
        <begin position="108"/>
        <end position="127"/>
    </location>
</feature>
<dbReference type="InterPro" id="IPR051401">
    <property type="entry name" value="GtrA_CellWall_Glycosyl"/>
</dbReference>
<comment type="caution">
    <text evidence="8">The sequence shown here is derived from an EMBL/GenBank/DDBJ whole genome shotgun (WGS) entry which is preliminary data.</text>
</comment>
<name>A0ABV3Z127_9PROT</name>
<evidence type="ECO:0000259" key="7">
    <source>
        <dbReference type="Pfam" id="PF04138"/>
    </source>
</evidence>
<keyword evidence="4 6" id="KW-1133">Transmembrane helix</keyword>
<evidence type="ECO:0000256" key="2">
    <source>
        <dbReference type="ARBA" id="ARBA00009399"/>
    </source>
</evidence>
<protein>
    <submittedName>
        <fullName evidence="8">GtrA family protein</fullName>
    </submittedName>
</protein>
<evidence type="ECO:0000256" key="6">
    <source>
        <dbReference type="SAM" id="Phobius"/>
    </source>
</evidence>
<evidence type="ECO:0000256" key="5">
    <source>
        <dbReference type="ARBA" id="ARBA00023136"/>
    </source>
</evidence>
<evidence type="ECO:0000256" key="4">
    <source>
        <dbReference type="ARBA" id="ARBA00022989"/>
    </source>
</evidence>
<dbReference type="Pfam" id="PF04138">
    <property type="entry name" value="GtrA_DPMS_TM"/>
    <property type="match status" value="1"/>
</dbReference>
<gene>
    <name evidence="8" type="ORF">ABFZ84_02895</name>
</gene>
<dbReference type="PANTHER" id="PTHR38459">
    <property type="entry name" value="PROPHAGE BACTOPRENOL-LINKED GLUCOSE TRANSLOCASE HOMOLOG"/>
    <property type="match status" value="1"/>
</dbReference>
<comment type="subcellular location">
    <subcellularLocation>
        <location evidence="1">Membrane</location>
        <topology evidence="1">Multi-pass membrane protein</topology>
    </subcellularLocation>
</comment>
<feature type="transmembrane region" description="Helical" evidence="6">
    <location>
        <begin position="12"/>
        <end position="32"/>
    </location>
</feature>
<evidence type="ECO:0000256" key="3">
    <source>
        <dbReference type="ARBA" id="ARBA00022692"/>
    </source>
</evidence>
<dbReference type="PANTHER" id="PTHR38459:SF1">
    <property type="entry name" value="PROPHAGE BACTOPRENOL-LINKED GLUCOSE TRANSLOCASE HOMOLOG"/>
    <property type="match status" value="1"/>
</dbReference>
<dbReference type="Proteomes" id="UP001560685">
    <property type="component" value="Unassembled WGS sequence"/>
</dbReference>
<feature type="transmembrane region" description="Helical" evidence="6">
    <location>
        <begin position="38"/>
        <end position="64"/>
    </location>
</feature>
<reference evidence="8 9" key="1">
    <citation type="submission" date="2024-05" db="EMBL/GenBank/DDBJ databases">
        <title>Three bacterial strains, DH-69, EH-24, and ECK-19 isolated from coastal sediments.</title>
        <authorList>
            <person name="Ye Y.-Q."/>
            <person name="Du Z.-J."/>
        </authorList>
    </citation>
    <scope>NUCLEOTIDE SEQUENCE [LARGE SCALE GENOMIC DNA]</scope>
    <source>
        <strain evidence="8 9">ECK-19</strain>
    </source>
</reference>
<dbReference type="RefSeq" id="WP_369312409.1">
    <property type="nucleotide sequence ID" value="NZ_JBEHZE010000001.1"/>
</dbReference>
<evidence type="ECO:0000256" key="1">
    <source>
        <dbReference type="ARBA" id="ARBA00004141"/>
    </source>
</evidence>
<accession>A0ABV3Z127</accession>